<feature type="compositionally biased region" description="Acidic residues" evidence="1">
    <location>
        <begin position="53"/>
        <end position="69"/>
    </location>
</feature>
<evidence type="ECO:0000256" key="1">
    <source>
        <dbReference type="SAM" id="MobiDB-lite"/>
    </source>
</evidence>
<dbReference type="EMBL" id="OZ034836">
    <property type="protein sequence ID" value="CAL1678183.1"/>
    <property type="molecule type" value="Genomic_DNA"/>
</dbReference>
<reference evidence="2" key="1">
    <citation type="submission" date="2024-04" db="EMBL/GenBank/DDBJ databases">
        <authorList>
            <consortium name="Molecular Ecology Group"/>
        </authorList>
    </citation>
    <scope>NUCLEOTIDE SEQUENCE</scope>
</reference>
<accession>A0AAV2NDV8</accession>
<dbReference type="Proteomes" id="UP001497644">
    <property type="component" value="Chromosome 13"/>
</dbReference>
<organism evidence="2 3">
    <name type="scientific">Lasius platythorax</name>
    <dbReference type="NCBI Taxonomy" id="488582"/>
    <lineage>
        <taxon>Eukaryota</taxon>
        <taxon>Metazoa</taxon>
        <taxon>Ecdysozoa</taxon>
        <taxon>Arthropoda</taxon>
        <taxon>Hexapoda</taxon>
        <taxon>Insecta</taxon>
        <taxon>Pterygota</taxon>
        <taxon>Neoptera</taxon>
        <taxon>Endopterygota</taxon>
        <taxon>Hymenoptera</taxon>
        <taxon>Apocrita</taxon>
        <taxon>Aculeata</taxon>
        <taxon>Formicoidea</taxon>
        <taxon>Formicidae</taxon>
        <taxon>Formicinae</taxon>
        <taxon>Lasius</taxon>
        <taxon>Lasius</taxon>
    </lineage>
</organism>
<evidence type="ECO:0000313" key="3">
    <source>
        <dbReference type="Proteomes" id="UP001497644"/>
    </source>
</evidence>
<gene>
    <name evidence="2" type="ORF">LPLAT_LOCUS4066</name>
</gene>
<keyword evidence="3" id="KW-1185">Reference proteome</keyword>
<evidence type="ECO:0000313" key="2">
    <source>
        <dbReference type="EMBL" id="CAL1678183.1"/>
    </source>
</evidence>
<feature type="region of interest" description="Disordered" evidence="1">
    <location>
        <begin position="39"/>
        <end position="81"/>
    </location>
</feature>
<name>A0AAV2NDV8_9HYME</name>
<sequence length="81" mass="9180">MDPMPHQHRWYGEAGQTKCIIYMLLEVRDVIGAVHRHMGYTSKVIPANSTSDKEEDDGGEDDEEEDNDFELPSGEGDSRQL</sequence>
<dbReference type="AlphaFoldDB" id="A0AAV2NDV8"/>
<proteinExistence type="predicted"/>
<protein>
    <submittedName>
        <fullName evidence="2">Uncharacterized protein</fullName>
    </submittedName>
</protein>